<feature type="binding site" evidence="14">
    <location>
        <position position="622"/>
    </location>
    <ligand>
        <name>Zn(2+)</name>
        <dbReference type="ChEBI" id="CHEBI:29105"/>
        <label>2</label>
    </ligand>
</feature>
<dbReference type="PRINTS" id="PR00113">
    <property type="entry name" value="ALKPHPHTASE"/>
</dbReference>
<feature type="binding site" evidence="14">
    <location>
        <position position="575"/>
    </location>
    <ligand>
        <name>Mg(2+)</name>
        <dbReference type="ChEBI" id="CHEBI:18420"/>
    </ligand>
</feature>
<dbReference type="PANTHER" id="PTHR11596:SF91">
    <property type="entry name" value="ALKALINE PHOSPHATASE-RELATED"/>
    <property type="match status" value="1"/>
</dbReference>
<keyword evidence="5" id="KW-0336">GPI-anchor</keyword>
<dbReference type="GO" id="GO:0004035">
    <property type="term" value="F:alkaline phosphatase activity"/>
    <property type="evidence" value="ECO:0007669"/>
    <property type="project" value="UniProtKB-EC"/>
</dbReference>
<evidence type="ECO:0000256" key="1">
    <source>
        <dbReference type="ARBA" id="ARBA00004609"/>
    </source>
</evidence>
<dbReference type="SMART" id="SM00098">
    <property type="entry name" value="alkPPc"/>
    <property type="match status" value="2"/>
</dbReference>
<comment type="similarity">
    <text evidence="2 15">Belongs to the alkaline phosphatase family.</text>
</comment>
<keyword evidence="4" id="KW-1003">Cell membrane</keyword>
<feature type="binding site" evidence="14">
    <location>
        <position position="417"/>
    </location>
    <ligand>
        <name>Mg(2+)</name>
        <dbReference type="ChEBI" id="CHEBI:18420"/>
    </ligand>
</feature>
<keyword evidence="6 14" id="KW-0479">Metal-binding</keyword>
<dbReference type="EMBL" id="AJVK01027915">
    <property type="status" value="NOT_ANNOTATED_CDS"/>
    <property type="molecule type" value="Genomic_DNA"/>
</dbReference>
<protein>
    <recommendedName>
        <fullName evidence="3 16">Alkaline phosphatase</fullName>
        <ecNumber evidence="3 16">3.1.3.1</ecNumber>
    </recommendedName>
</protein>
<evidence type="ECO:0000256" key="15">
    <source>
        <dbReference type="RuleBase" id="RU003946"/>
    </source>
</evidence>
<evidence type="ECO:0000313" key="17">
    <source>
        <dbReference type="EnsemblMetazoa" id="PPAI004079-PA"/>
    </source>
</evidence>
<keyword evidence="12" id="KW-0449">Lipoprotein</keyword>
<keyword evidence="9 14" id="KW-0460">Magnesium</keyword>
<comment type="cofactor">
    <cofactor evidence="14">
        <name>Zn(2+)</name>
        <dbReference type="ChEBI" id="CHEBI:29105"/>
    </cofactor>
    <text evidence="14">Binds 2 Zn(2+) ions.</text>
</comment>
<dbReference type="Pfam" id="PF00245">
    <property type="entry name" value="Alk_phosphatase"/>
    <property type="match status" value="2"/>
</dbReference>
<proteinExistence type="inferred from homology"/>
<dbReference type="GO" id="GO:0046872">
    <property type="term" value="F:metal ion binding"/>
    <property type="evidence" value="ECO:0007669"/>
    <property type="project" value="UniProtKB-KW"/>
</dbReference>
<dbReference type="VEuPathDB" id="VectorBase:PPAPM1_008140"/>
<evidence type="ECO:0000256" key="8">
    <source>
        <dbReference type="ARBA" id="ARBA00022833"/>
    </source>
</evidence>
<keyword evidence="7 16" id="KW-0378">Hydrolase</keyword>
<evidence type="ECO:0000256" key="5">
    <source>
        <dbReference type="ARBA" id="ARBA00022622"/>
    </source>
</evidence>
<dbReference type="Gene3D" id="3.40.720.10">
    <property type="entry name" value="Alkaline Phosphatase, subunit A"/>
    <property type="match status" value="2"/>
</dbReference>
<dbReference type="InterPro" id="IPR017850">
    <property type="entry name" value="Alkaline_phosphatase_core_sf"/>
</dbReference>
<dbReference type="InterPro" id="IPR018299">
    <property type="entry name" value="Alkaline_phosphatase_AS"/>
</dbReference>
<feature type="binding site" evidence="14">
    <location>
        <position position="621"/>
    </location>
    <ligand>
        <name>Zn(2+)</name>
        <dbReference type="ChEBI" id="CHEBI:29105"/>
        <label>2</label>
    </ligand>
</feature>
<evidence type="ECO:0000313" key="18">
    <source>
        <dbReference type="Proteomes" id="UP000092462"/>
    </source>
</evidence>
<comment type="subcellular location">
    <subcellularLocation>
        <location evidence="1">Cell membrane</location>
        <topology evidence="1">Lipid-anchor</topology>
        <topology evidence="1">GPI-anchor</topology>
    </subcellularLocation>
</comment>
<dbReference type="GO" id="GO:0005886">
    <property type="term" value="C:plasma membrane"/>
    <property type="evidence" value="ECO:0007669"/>
    <property type="project" value="UniProtKB-SubCell"/>
</dbReference>
<evidence type="ECO:0000256" key="12">
    <source>
        <dbReference type="ARBA" id="ARBA00023288"/>
    </source>
</evidence>
<dbReference type="EC" id="3.1.3.1" evidence="3 16"/>
<dbReference type="SUPFAM" id="SSF53649">
    <property type="entry name" value="Alkaline phosphatase-like"/>
    <property type="match status" value="2"/>
</dbReference>
<feature type="binding site" evidence="14">
    <location>
        <position position="419"/>
    </location>
    <ligand>
        <name>Mg(2+)</name>
        <dbReference type="ChEBI" id="CHEBI:18420"/>
    </ligand>
</feature>
<evidence type="ECO:0000256" key="14">
    <source>
        <dbReference type="PIRSR" id="PIRSR601952-2"/>
    </source>
</evidence>
<feature type="binding site" evidence="14">
    <location>
        <position position="699"/>
    </location>
    <ligand>
        <name>Zn(2+)</name>
        <dbReference type="ChEBI" id="CHEBI:29105"/>
        <label>2</label>
    </ligand>
</feature>
<comment type="catalytic activity">
    <reaction evidence="16">
        <text>a phosphate monoester + H2O = an alcohol + phosphate</text>
        <dbReference type="Rhea" id="RHEA:15017"/>
        <dbReference type="ChEBI" id="CHEBI:15377"/>
        <dbReference type="ChEBI" id="CHEBI:30879"/>
        <dbReference type="ChEBI" id="CHEBI:43474"/>
        <dbReference type="ChEBI" id="CHEBI:67140"/>
        <dbReference type="EC" id="3.1.3.1"/>
    </reaction>
</comment>
<sequence>MQVADSACTATAYLTGVKANYGTLGVTAAVKRFNCSSSQDPANHVNSLATWAQRAGKGTGVVTTARVTHASPAGVYAHTANRDWESDADVTKANENPKMCQDIASQLINNDPGRKLKVIMGGGRNKFLPKGTVDEQGSKGERVDGVNLVHEWLLQKKRRPAAYVSDRKGLMNVDFNNTEYLLGLFSPDHMDFNLEAKHEEQPSLAEMTTAAIEMLSKEKRGYFLFVEGARIDMAHHKSKAHLALDETVQFAEAVRLATELTNSRDTLIIVTADHSHTMTISGYAQRGNNILDFNTQKSNVDNLPYTTLMYANGPGATTRTNFTDPEKLAKMDPTTNNFVYPGHTYCVDMQVADSACTATAYLTGVKANYGTLGVTAAVKRFNCSSSQDPANHVNSLATWAQRAGKGTGVVTTARVTHASPAGVYAHTANRDWESDADVTKANENPKMCQDIASQLINNDPGRKLKVIMGGGRNKFLPKGTVDEQGSKGERVDGVNLVHEWLLQKKRRPAAYVSDRKGLMNVDFNNTEYLLGLFSPDHMDFNLEAKHEEQPSLAEMTTAAIEMLSKEKRGYFLFVEGARIDMAHHKSKAHLALDETVQFAEAVRLATELTNSRDTLIIVTADHSHTMTISGYAQRGNNILDFNTQKSNVDNLPYTTLMYANGPGATTRTNFTDPEKLAKMDPTTNNFVYPGHVPLKDETHGGDDVAVFANGPWAHLFVGLYEQNLIPHAIAYASCIGDGLSACRRTSATYRRKHWTNPSTVVH</sequence>
<dbReference type="AlphaFoldDB" id="A0A1B0GN23"/>
<evidence type="ECO:0000256" key="6">
    <source>
        <dbReference type="ARBA" id="ARBA00022723"/>
    </source>
</evidence>
<evidence type="ECO:0000256" key="2">
    <source>
        <dbReference type="ARBA" id="ARBA00005984"/>
    </source>
</evidence>
<dbReference type="FunFam" id="3.40.720.10:FF:000008">
    <property type="entry name" value="Alkaline phosphatase"/>
    <property type="match status" value="1"/>
</dbReference>
<feature type="active site" description="Phosphoserine intermediate" evidence="13">
    <location>
        <position position="354"/>
    </location>
</feature>
<dbReference type="CDD" id="cd16012">
    <property type="entry name" value="ALP"/>
    <property type="match status" value="2"/>
</dbReference>
<dbReference type="PROSITE" id="PS00123">
    <property type="entry name" value="ALKALINE_PHOSPHATASE"/>
    <property type="match status" value="2"/>
</dbReference>
<dbReference type="InterPro" id="IPR001952">
    <property type="entry name" value="Alkaline_phosphatase"/>
</dbReference>
<evidence type="ECO:0000256" key="3">
    <source>
        <dbReference type="ARBA" id="ARBA00012647"/>
    </source>
</evidence>
<keyword evidence="8 14" id="KW-0862">Zinc</keyword>
<evidence type="ECO:0000256" key="4">
    <source>
        <dbReference type="ARBA" id="ARBA00022475"/>
    </source>
</evidence>
<evidence type="ECO:0000256" key="16">
    <source>
        <dbReference type="RuleBase" id="RU003947"/>
    </source>
</evidence>
<dbReference type="Proteomes" id="UP000092462">
    <property type="component" value="Unassembled WGS sequence"/>
</dbReference>
<evidence type="ECO:0000256" key="10">
    <source>
        <dbReference type="ARBA" id="ARBA00023136"/>
    </source>
</evidence>
<accession>A0A1B0GN23</accession>
<dbReference type="VEuPathDB" id="VectorBase:PPAI004079"/>
<keyword evidence="10" id="KW-0472">Membrane</keyword>
<dbReference type="EnsemblMetazoa" id="PPAI004079-RA">
    <property type="protein sequence ID" value="PPAI004079-PA"/>
    <property type="gene ID" value="PPAI004079"/>
</dbReference>
<comment type="cofactor">
    <cofactor evidence="14">
        <name>Mg(2+)</name>
        <dbReference type="ChEBI" id="CHEBI:18420"/>
    </cofactor>
    <text evidence="14">Binds 1 Mg(2+) ion.</text>
</comment>
<keyword evidence="18" id="KW-1185">Reference proteome</keyword>
<organism evidence="17 18">
    <name type="scientific">Phlebotomus papatasi</name>
    <name type="common">Sandfly</name>
    <dbReference type="NCBI Taxonomy" id="29031"/>
    <lineage>
        <taxon>Eukaryota</taxon>
        <taxon>Metazoa</taxon>
        <taxon>Ecdysozoa</taxon>
        <taxon>Arthropoda</taxon>
        <taxon>Hexapoda</taxon>
        <taxon>Insecta</taxon>
        <taxon>Pterygota</taxon>
        <taxon>Neoptera</taxon>
        <taxon>Endopterygota</taxon>
        <taxon>Diptera</taxon>
        <taxon>Nematocera</taxon>
        <taxon>Psychodoidea</taxon>
        <taxon>Psychodidae</taxon>
        <taxon>Phlebotomus</taxon>
        <taxon>Phlebotomus</taxon>
    </lineage>
</organism>
<evidence type="ECO:0000256" key="11">
    <source>
        <dbReference type="ARBA" id="ARBA00023180"/>
    </source>
</evidence>
<dbReference type="GO" id="GO:0098552">
    <property type="term" value="C:side of membrane"/>
    <property type="evidence" value="ECO:0007669"/>
    <property type="project" value="UniProtKB-KW"/>
</dbReference>
<dbReference type="VEuPathDB" id="VectorBase:PPAPM1_002885"/>
<name>A0A1B0GN23_PHLPP</name>
<reference evidence="17" key="1">
    <citation type="submission" date="2022-08" db="UniProtKB">
        <authorList>
            <consortium name="EnsemblMetazoa"/>
        </authorList>
    </citation>
    <scope>IDENTIFICATION</scope>
    <source>
        <strain evidence="17">Israel</strain>
    </source>
</reference>
<dbReference type="EMBL" id="AJVK01027916">
    <property type="status" value="NOT_ANNOTATED_CDS"/>
    <property type="molecule type" value="Genomic_DNA"/>
</dbReference>
<evidence type="ECO:0000256" key="7">
    <source>
        <dbReference type="ARBA" id="ARBA00022801"/>
    </source>
</evidence>
<evidence type="ECO:0000256" key="13">
    <source>
        <dbReference type="PIRSR" id="PIRSR601952-1"/>
    </source>
</evidence>
<dbReference type="PANTHER" id="PTHR11596">
    <property type="entry name" value="ALKALINE PHOSPHATASE"/>
    <property type="match status" value="1"/>
</dbReference>
<feature type="binding site" evidence="14">
    <location>
        <position position="584"/>
    </location>
    <ligand>
        <name>Zn(2+)</name>
        <dbReference type="ChEBI" id="CHEBI:29105"/>
        <label>2</label>
    </ligand>
</feature>
<evidence type="ECO:0000256" key="9">
    <source>
        <dbReference type="ARBA" id="ARBA00022842"/>
    </source>
</evidence>
<keyword evidence="11" id="KW-0325">Glycoprotein</keyword>
<feature type="binding site" evidence="14">
    <location>
        <position position="580"/>
    </location>
    <ligand>
        <name>Zn(2+)</name>
        <dbReference type="ChEBI" id="CHEBI:29105"/>
        <label>2</label>
    </ligand>
</feature>